<feature type="domain" description="HTH merR-type" evidence="2">
    <location>
        <begin position="4"/>
        <end position="73"/>
    </location>
</feature>
<dbReference type="PROSITE" id="PS50937">
    <property type="entry name" value="HTH_MERR_2"/>
    <property type="match status" value="1"/>
</dbReference>
<dbReference type="PROSITE" id="PS00552">
    <property type="entry name" value="HTH_MERR_1"/>
    <property type="match status" value="1"/>
</dbReference>
<dbReference type="InterPro" id="IPR000551">
    <property type="entry name" value="MerR-type_HTH_dom"/>
</dbReference>
<proteinExistence type="predicted"/>
<dbReference type="Proteomes" id="UP001519887">
    <property type="component" value="Unassembled WGS sequence"/>
</dbReference>
<reference evidence="3 4" key="1">
    <citation type="submission" date="2021-07" db="EMBL/GenBank/DDBJ databases">
        <title>Paenibacillus radiodurans sp. nov., isolated from the southeastern edge of Tengger Desert.</title>
        <authorList>
            <person name="Zhang G."/>
        </authorList>
    </citation>
    <scope>NUCLEOTIDE SEQUENCE [LARGE SCALE GENOMIC DNA]</scope>
    <source>
        <strain evidence="3 4">CCM 7311</strain>
    </source>
</reference>
<accession>A0ABS7BXP8</accession>
<sequence length="155" mass="18105">MNKTWKVGELAKLTGLTIRTLRYYDQINLFSPSGFSASGHRLYNEEDISRLHQILALKELDLSLEEIKSVLLGQHYSPIEVVSQQIKRIHDHILIQQKLLGELEYVLGLMRTKESISVEEFTKLLQLMKKSHEKFFAERKMNLERSFDRLGEFLG</sequence>
<dbReference type="PANTHER" id="PTHR30204">
    <property type="entry name" value="REDOX-CYCLING DRUG-SENSING TRANSCRIPTIONAL ACTIVATOR SOXR"/>
    <property type="match status" value="1"/>
</dbReference>
<evidence type="ECO:0000313" key="3">
    <source>
        <dbReference type="EMBL" id="MBW7453434.1"/>
    </source>
</evidence>
<gene>
    <name evidence="3" type="ORF">K0U00_05215</name>
</gene>
<dbReference type="EMBL" id="JAHZIK010000073">
    <property type="protein sequence ID" value="MBW7453434.1"/>
    <property type="molecule type" value="Genomic_DNA"/>
</dbReference>
<comment type="caution">
    <text evidence="3">The sequence shown here is derived from an EMBL/GenBank/DDBJ whole genome shotgun (WGS) entry which is preliminary data.</text>
</comment>
<evidence type="ECO:0000256" key="1">
    <source>
        <dbReference type="ARBA" id="ARBA00023125"/>
    </source>
</evidence>
<evidence type="ECO:0000313" key="4">
    <source>
        <dbReference type="Proteomes" id="UP001519887"/>
    </source>
</evidence>
<dbReference type="SUPFAM" id="SSF46955">
    <property type="entry name" value="Putative DNA-binding domain"/>
    <property type="match status" value="1"/>
</dbReference>
<dbReference type="InterPro" id="IPR009061">
    <property type="entry name" value="DNA-bd_dom_put_sf"/>
</dbReference>
<feature type="non-terminal residue" evidence="3">
    <location>
        <position position="155"/>
    </location>
</feature>
<dbReference type="PANTHER" id="PTHR30204:SF90">
    <property type="entry name" value="HTH-TYPE TRANSCRIPTIONAL ACTIVATOR MTA"/>
    <property type="match status" value="1"/>
</dbReference>
<dbReference type="Pfam" id="PF13411">
    <property type="entry name" value="MerR_1"/>
    <property type="match status" value="1"/>
</dbReference>
<evidence type="ECO:0000259" key="2">
    <source>
        <dbReference type="PROSITE" id="PS50937"/>
    </source>
</evidence>
<keyword evidence="1" id="KW-0238">DNA-binding</keyword>
<dbReference type="SMART" id="SM00422">
    <property type="entry name" value="HTH_MERR"/>
    <property type="match status" value="1"/>
</dbReference>
<dbReference type="PRINTS" id="PR00040">
    <property type="entry name" value="HTHMERR"/>
</dbReference>
<keyword evidence="4" id="KW-1185">Reference proteome</keyword>
<name>A0ABS7BXP8_9BACL</name>
<dbReference type="Gene3D" id="1.10.1660.10">
    <property type="match status" value="1"/>
</dbReference>
<organism evidence="3 4">
    <name type="scientific">Paenibacillus sepulcri</name>
    <dbReference type="NCBI Taxonomy" id="359917"/>
    <lineage>
        <taxon>Bacteria</taxon>
        <taxon>Bacillati</taxon>
        <taxon>Bacillota</taxon>
        <taxon>Bacilli</taxon>
        <taxon>Bacillales</taxon>
        <taxon>Paenibacillaceae</taxon>
        <taxon>Paenibacillus</taxon>
    </lineage>
</organism>
<protein>
    <submittedName>
        <fullName evidence="3">MerR family transcriptional regulator</fullName>
    </submittedName>
</protein>
<dbReference type="InterPro" id="IPR047057">
    <property type="entry name" value="MerR_fam"/>
</dbReference>